<evidence type="ECO:0000313" key="6">
    <source>
        <dbReference type="EMBL" id="OAJ67958.1"/>
    </source>
</evidence>
<keyword evidence="3" id="KW-0560">Oxidoreductase</keyword>
<proteinExistence type="inferred from homology"/>
<dbReference type="InterPro" id="IPR020471">
    <property type="entry name" value="AKR"/>
</dbReference>
<reference evidence="6 7" key="1">
    <citation type="submission" date="2016-03" db="EMBL/GenBank/DDBJ databases">
        <title>Draft genome sequence of Gluconobacter cerinus strain CECT 9110.</title>
        <authorList>
            <person name="Sainz F."/>
            <person name="Mas A."/>
            <person name="Torija M.J."/>
        </authorList>
    </citation>
    <scope>NUCLEOTIDE SEQUENCE [LARGE SCALE GENOMIC DNA]</scope>
    <source>
        <strain evidence="6 7">CECT 9110</strain>
    </source>
</reference>
<gene>
    <name evidence="6" type="ORF">A0123_00658</name>
</gene>
<dbReference type="Pfam" id="PF00248">
    <property type="entry name" value="Aldo_ket_red"/>
    <property type="match status" value="1"/>
</dbReference>
<dbReference type="AlphaFoldDB" id="A0A1B6VLN1"/>
<dbReference type="GO" id="GO:0016616">
    <property type="term" value="F:oxidoreductase activity, acting on the CH-OH group of donors, NAD or NADP as acceptor"/>
    <property type="evidence" value="ECO:0007669"/>
    <property type="project" value="UniProtKB-ARBA"/>
</dbReference>
<organism evidence="6 7">
    <name type="scientific">Gluconobacter cerinus</name>
    <dbReference type="NCBI Taxonomy" id="38307"/>
    <lineage>
        <taxon>Bacteria</taxon>
        <taxon>Pseudomonadati</taxon>
        <taxon>Pseudomonadota</taxon>
        <taxon>Alphaproteobacteria</taxon>
        <taxon>Acetobacterales</taxon>
        <taxon>Acetobacteraceae</taxon>
        <taxon>Gluconobacter</taxon>
    </lineage>
</organism>
<dbReference type="OrthoDB" id="9768793at2"/>
<dbReference type="PATRIC" id="fig|38307.3.peg.677"/>
<dbReference type="InterPro" id="IPR018170">
    <property type="entry name" value="Aldo/ket_reductase_CS"/>
</dbReference>
<accession>A0A1B6VLN1</accession>
<dbReference type="PROSITE" id="PS00063">
    <property type="entry name" value="ALDOKETO_REDUCTASE_3"/>
    <property type="match status" value="1"/>
</dbReference>
<evidence type="ECO:0000259" key="5">
    <source>
        <dbReference type="Pfam" id="PF00248"/>
    </source>
</evidence>
<dbReference type="PRINTS" id="PR00069">
    <property type="entry name" value="ALDKETRDTASE"/>
</dbReference>
<dbReference type="PANTHER" id="PTHR43827:SF3">
    <property type="entry name" value="NADP-DEPENDENT OXIDOREDUCTASE DOMAIN-CONTAINING PROTEIN"/>
    <property type="match status" value="1"/>
</dbReference>
<dbReference type="FunFam" id="3.20.20.100:FF:000002">
    <property type="entry name" value="2,5-diketo-D-gluconic acid reductase A"/>
    <property type="match status" value="1"/>
</dbReference>
<dbReference type="Proteomes" id="UP000077786">
    <property type="component" value="Unassembled WGS sequence"/>
</dbReference>
<evidence type="ECO:0000256" key="4">
    <source>
        <dbReference type="ARBA" id="ARBA00049445"/>
    </source>
</evidence>
<dbReference type="InterPro" id="IPR023210">
    <property type="entry name" value="NADP_OxRdtase_dom"/>
</dbReference>
<evidence type="ECO:0000313" key="7">
    <source>
        <dbReference type="Proteomes" id="UP000077786"/>
    </source>
</evidence>
<dbReference type="PIRSF" id="PIRSF000097">
    <property type="entry name" value="AKR"/>
    <property type="match status" value="1"/>
</dbReference>
<evidence type="ECO:0000256" key="3">
    <source>
        <dbReference type="ARBA" id="ARBA00023002"/>
    </source>
</evidence>
<dbReference type="Gene3D" id="3.20.20.100">
    <property type="entry name" value="NADP-dependent oxidoreductase domain"/>
    <property type="match status" value="1"/>
</dbReference>
<evidence type="ECO:0000256" key="1">
    <source>
        <dbReference type="ARBA" id="ARBA00007905"/>
    </source>
</evidence>
<comment type="similarity">
    <text evidence="1">Belongs to the aldo/keto reductase family.</text>
</comment>
<name>A0A1B6VLN1_9PROT</name>
<feature type="domain" description="NADP-dependent oxidoreductase" evidence="5">
    <location>
        <begin position="25"/>
        <end position="264"/>
    </location>
</feature>
<dbReference type="SUPFAM" id="SSF51430">
    <property type="entry name" value="NAD(P)-linked oxidoreductase"/>
    <property type="match status" value="1"/>
</dbReference>
<comment type="catalytic activity">
    <reaction evidence="4">
        <text>hydroxyacetone + NADP(+) = methylglyoxal + NADPH + H(+)</text>
        <dbReference type="Rhea" id="RHEA:27986"/>
        <dbReference type="ChEBI" id="CHEBI:15378"/>
        <dbReference type="ChEBI" id="CHEBI:17158"/>
        <dbReference type="ChEBI" id="CHEBI:27957"/>
        <dbReference type="ChEBI" id="CHEBI:57783"/>
        <dbReference type="ChEBI" id="CHEBI:58349"/>
    </reaction>
</comment>
<dbReference type="PANTHER" id="PTHR43827">
    <property type="entry name" value="2,5-DIKETO-D-GLUCONIC ACID REDUCTASE"/>
    <property type="match status" value="1"/>
</dbReference>
<comment type="caution">
    <text evidence="6">The sequence shown here is derived from an EMBL/GenBank/DDBJ whole genome shotgun (WGS) entry which is preliminary data.</text>
</comment>
<evidence type="ECO:0000256" key="2">
    <source>
        <dbReference type="ARBA" id="ARBA00022857"/>
    </source>
</evidence>
<dbReference type="RefSeq" id="WP_064273532.1">
    <property type="nucleotide sequence ID" value="NZ_JAFEJB010000001.1"/>
</dbReference>
<dbReference type="EMBL" id="LUTU01000005">
    <property type="protein sequence ID" value="OAJ67958.1"/>
    <property type="molecule type" value="Genomic_DNA"/>
</dbReference>
<sequence length="279" mass="31693">MNDEVPYLDNQTRITLNDGRVIPQLGLGVWKTPPEETATVVREAVKLGYHSVDTARLYRNEDGVGEALADYPDVFVTTKVWNDEQGYDSTLRAYEESCRLLRRPVLDMYLIHWPMPEQGQYVETWKALVTLQKEGRVKSIGVSNFEPDHLSRIMDATGVVPAVNQIELHPFFQQKALRAFNEQHNIRTESWRPLGKGQVLDNATIGEVARSVGRTPAQVIIRWHLQNGLIVIPKSANPKRLAENLDVFDFTLTESDMAAIEKLDREDGRMGAHPMTARF</sequence>
<dbReference type="InterPro" id="IPR036812">
    <property type="entry name" value="NAD(P)_OxRdtase_dom_sf"/>
</dbReference>
<protein>
    <submittedName>
        <fullName evidence="6">2,5-diketo-D-gluconic acid reductase</fullName>
    </submittedName>
</protein>
<dbReference type="PROSITE" id="PS00062">
    <property type="entry name" value="ALDOKETO_REDUCTASE_2"/>
    <property type="match status" value="1"/>
</dbReference>
<keyword evidence="2" id="KW-0521">NADP</keyword>